<gene>
    <name evidence="1" type="ORF">LMG23994_00920</name>
</gene>
<protein>
    <recommendedName>
        <fullName evidence="3">Transposase</fullName>
    </recommendedName>
</protein>
<name>A0ABM8WGC1_9BURK</name>
<dbReference type="Proteomes" id="UP000701702">
    <property type="component" value="Unassembled WGS sequence"/>
</dbReference>
<sequence length="145" mass="16872">MRHRFVPTVVMHGPIRIVMMGNMPDMLKHVLYDLIARMHEMPLPCRKYLQWEDQHEEENYNTRHETILRRLGCRLTLALSATAPRLRTWKLLLFAVQVNVTLHRRCVTHGATSVPASNQDRLEYGATQLLAKRPSHARLRLCPAS</sequence>
<evidence type="ECO:0000313" key="1">
    <source>
        <dbReference type="EMBL" id="CAG9166181.1"/>
    </source>
</evidence>
<dbReference type="EMBL" id="CAJZAF010000003">
    <property type="protein sequence ID" value="CAG9166181.1"/>
    <property type="molecule type" value="Genomic_DNA"/>
</dbReference>
<comment type="caution">
    <text evidence="1">The sequence shown here is derived from an EMBL/GenBank/DDBJ whole genome shotgun (WGS) entry which is preliminary data.</text>
</comment>
<evidence type="ECO:0000313" key="2">
    <source>
        <dbReference type="Proteomes" id="UP000701702"/>
    </source>
</evidence>
<proteinExistence type="predicted"/>
<accession>A0ABM8WGC1</accession>
<organism evidence="1 2">
    <name type="scientific">Cupriavidus pinatubonensis</name>
    <dbReference type="NCBI Taxonomy" id="248026"/>
    <lineage>
        <taxon>Bacteria</taxon>
        <taxon>Pseudomonadati</taxon>
        <taxon>Pseudomonadota</taxon>
        <taxon>Betaproteobacteria</taxon>
        <taxon>Burkholderiales</taxon>
        <taxon>Burkholderiaceae</taxon>
        <taxon>Cupriavidus</taxon>
    </lineage>
</organism>
<reference evidence="1 2" key="1">
    <citation type="submission" date="2021-08" db="EMBL/GenBank/DDBJ databases">
        <authorList>
            <person name="Peeters C."/>
        </authorList>
    </citation>
    <scope>NUCLEOTIDE SEQUENCE [LARGE SCALE GENOMIC DNA]</scope>
    <source>
        <strain evidence="1 2">LMG 23994</strain>
    </source>
</reference>
<evidence type="ECO:0008006" key="3">
    <source>
        <dbReference type="Google" id="ProtNLM"/>
    </source>
</evidence>
<keyword evidence="2" id="KW-1185">Reference proteome</keyword>